<comment type="caution">
    <text evidence="1">The sequence shown here is derived from an EMBL/GenBank/DDBJ whole genome shotgun (WGS) entry which is preliminary data.</text>
</comment>
<sequence length="48" mass="5309">MDDLDVVRELAAGRPDEEGEKAEVVVWHDLAHVIGVLQRLAALHLPQP</sequence>
<reference evidence="1 2" key="1">
    <citation type="submission" date="2018-02" db="EMBL/GenBank/DDBJ databases">
        <title>Genomic Encyclopedia of Archaeal and Bacterial Type Strains, Phase II (KMG-II): from individual species to whole genera.</title>
        <authorList>
            <person name="Goeker M."/>
        </authorList>
    </citation>
    <scope>NUCLEOTIDE SEQUENCE [LARGE SCALE GENOMIC DNA]</scope>
    <source>
        <strain evidence="1 2">DSM 22857</strain>
    </source>
</reference>
<name>A0A2S6IW77_9ACTN</name>
<dbReference type="Proteomes" id="UP000239485">
    <property type="component" value="Unassembled WGS sequence"/>
</dbReference>
<evidence type="ECO:0000313" key="1">
    <source>
        <dbReference type="EMBL" id="PPK98583.1"/>
    </source>
</evidence>
<proteinExistence type="predicted"/>
<keyword evidence="2" id="KW-1185">Reference proteome</keyword>
<protein>
    <submittedName>
        <fullName evidence="1">Uncharacterized protein</fullName>
    </submittedName>
</protein>
<evidence type="ECO:0000313" key="2">
    <source>
        <dbReference type="Proteomes" id="UP000239485"/>
    </source>
</evidence>
<accession>A0A2S6IW77</accession>
<gene>
    <name evidence="1" type="ORF">CLV92_101282</name>
</gene>
<dbReference type="AlphaFoldDB" id="A0A2S6IW77"/>
<dbReference type="EMBL" id="PTJD01000001">
    <property type="protein sequence ID" value="PPK98583.1"/>
    <property type="molecule type" value="Genomic_DNA"/>
</dbReference>
<organism evidence="1 2">
    <name type="scientific">Kineococcus xinjiangensis</name>
    <dbReference type="NCBI Taxonomy" id="512762"/>
    <lineage>
        <taxon>Bacteria</taxon>
        <taxon>Bacillati</taxon>
        <taxon>Actinomycetota</taxon>
        <taxon>Actinomycetes</taxon>
        <taxon>Kineosporiales</taxon>
        <taxon>Kineosporiaceae</taxon>
        <taxon>Kineococcus</taxon>
    </lineage>
</organism>